<proteinExistence type="predicted"/>
<evidence type="ECO:0000313" key="3">
    <source>
        <dbReference type="Proteomes" id="UP001318682"/>
    </source>
</evidence>
<evidence type="ECO:0000313" key="2">
    <source>
        <dbReference type="EMBL" id="WVX49810.1"/>
    </source>
</evidence>
<accession>A0ABZ2BXB7</accession>
<evidence type="ECO:0000256" key="1">
    <source>
        <dbReference type="SAM" id="MobiDB-lite"/>
    </source>
</evidence>
<organism evidence="2 3">
    <name type="scientific">Roseobacter fucihabitans</name>
    <dbReference type="NCBI Taxonomy" id="1537242"/>
    <lineage>
        <taxon>Bacteria</taxon>
        <taxon>Pseudomonadati</taxon>
        <taxon>Pseudomonadota</taxon>
        <taxon>Alphaproteobacteria</taxon>
        <taxon>Rhodobacterales</taxon>
        <taxon>Roseobacteraceae</taxon>
        <taxon>Roseobacter</taxon>
    </lineage>
</organism>
<sequence length="335" mass="36731">MITFIPVTGPIGAAAMRWVNCVMKVVLHIGAHLTGTSTFQDYMHRHVAPLQEAGVRYWGPQQTRGGLFRGLFPEPLNALVRDARRRAEGRVKLRLRAVEASGAQTLIVSDANMAGPLGDMIDDNRLYGGIAGRMARFARAFEGYPTTVVFSPRSLERYWSSALSHGVACGHTIPDRDKLRAIAQSLRGWREVITDLARALPGVEIRVMPFENFIGRSEVFLARAADVDAPKDMDRAWLNPAPNLAALRRALIARGIAGAVLPFGMDRWNPFTPEENAALRETYADDMMWLVAGADGLATLTEDQARTRAGTTLPAGAQTQGHADEHEERQVARPG</sequence>
<feature type="region of interest" description="Disordered" evidence="1">
    <location>
        <begin position="312"/>
        <end position="335"/>
    </location>
</feature>
<keyword evidence="3" id="KW-1185">Reference proteome</keyword>
<reference evidence="3" key="2">
    <citation type="submission" date="2024-01" db="EMBL/GenBank/DDBJ databases">
        <title>Roseobacter fucihabitans sp. nov., isolated from the brown alga Fucus spiralis.</title>
        <authorList>
            <person name="Hahnke S."/>
            <person name="Berger M."/>
            <person name="Schlingloff A."/>
            <person name="Athale I."/>
            <person name="Neumann-Schaal M."/>
            <person name="Adenaya A."/>
            <person name="Poehlein A."/>
            <person name="Daniel R."/>
            <person name="Pertersen J."/>
            <person name="Brinkhoff T."/>
        </authorList>
    </citation>
    <scope>NUCLEOTIDE SEQUENCE [LARGE SCALE GENOMIC DNA]</scope>
    <source>
        <strain evidence="3">B14</strain>
    </source>
</reference>
<reference evidence="2 3" key="1">
    <citation type="submission" date="2015-07" db="EMBL/GenBank/DDBJ databases">
        <authorList>
            <person name="Voget S."/>
            <person name="Dogs M."/>
            <person name="Brinkhoff T.H."/>
            <person name="Daniel R."/>
        </authorList>
    </citation>
    <scope>NUCLEOTIDE SEQUENCE [LARGE SCALE GENOMIC DNA]</scope>
    <source>
        <strain evidence="2 3">B14</strain>
    </source>
</reference>
<dbReference type="EMBL" id="CP143423">
    <property type="protein sequence ID" value="WVX49810.1"/>
    <property type="molecule type" value="Genomic_DNA"/>
</dbReference>
<dbReference type="Proteomes" id="UP001318682">
    <property type="component" value="Chromosome"/>
</dbReference>
<feature type="compositionally biased region" description="Basic and acidic residues" evidence="1">
    <location>
        <begin position="322"/>
        <end position="335"/>
    </location>
</feature>
<name>A0ABZ2BXB7_9RHOB</name>
<protein>
    <submittedName>
        <fullName evidence="2">Uncharacterized protein</fullName>
    </submittedName>
</protein>
<gene>
    <name evidence="2" type="ORF">ROLI_029050</name>
</gene>